<dbReference type="Pfam" id="PF11859">
    <property type="entry name" value="DUF3379"/>
    <property type="match status" value="1"/>
</dbReference>
<sequence length="239" mass="26348">MDELEFRRRIMSDPKSRDPQLQSAIQSDEANAKFAEEILAFDDKLERAMKIDVPDDLADKILFQQSGQSNVVKVNFTKRALATAASIAFAFGLVVGQVNWGNILVTPAQATLSDTAIKHVVNEMSFIETLDEAVTMNQINAKLLPFAHQLTTQFPYHVYYLNHCGFGDSNAMHMVFQGSKGKVTLFITPELSESVTEFDKDGLSGVVVPMGDSSVILVGELNEDFSAIINSIDKIIDKA</sequence>
<comment type="caution">
    <text evidence="1">The sequence shown here is derived from an EMBL/GenBank/DDBJ whole genome shotgun (WGS) entry which is preliminary data.</text>
</comment>
<dbReference type="EMBL" id="JAJNNZ010000007">
    <property type="protein sequence ID" value="MCJ2377305.1"/>
    <property type="molecule type" value="Genomic_DNA"/>
</dbReference>
<dbReference type="RefSeq" id="WP_244357242.1">
    <property type="nucleotide sequence ID" value="NZ_JAJNNZ010000007.1"/>
</dbReference>
<accession>A0A9X2AWE6</accession>
<keyword evidence="2" id="KW-1185">Reference proteome</keyword>
<dbReference type="InterPro" id="IPR021806">
    <property type="entry name" value="DUF3379"/>
</dbReference>
<protein>
    <submittedName>
        <fullName evidence="1">DUF3379 domain-containing protein</fullName>
    </submittedName>
</protein>
<evidence type="ECO:0000313" key="1">
    <source>
        <dbReference type="EMBL" id="MCJ2377305.1"/>
    </source>
</evidence>
<proteinExistence type="predicted"/>
<dbReference type="Proteomes" id="UP001139488">
    <property type="component" value="Unassembled WGS sequence"/>
</dbReference>
<name>A0A9X2AWE6_9VIBR</name>
<organism evidence="1 2">
    <name type="scientific">Vibrio gelatinilyticus</name>
    <dbReference type="NCBI Taxonomy" id="2893468"/>
    <lineage>
        <taxon>Bacteria</taxon>
        <taxon>Pseudomonadati</taxon>
        <taxon>Pseudomonadota</taxon>
        <taxon>Gammaproteobacteria</taxon>
        <taxon>Vibrionales</taxon>
        <taxon>Vibrionaceae</taxon>
        <taxon>Vibrio</taxon>
    </lineage>
</organism>
<gene>
    <name evidence="1" type="ORF">LNL84_10740</name>
</gene>
<dbReference type="AlphaFoldDB" id="A0A9X2AWE6"/>
<reference evidence="1" key="1">
    <citation type="submission" date="2021-11" db="EMBL/GenBank/DDBJ databases">
        <title>Vibrio ZSDE26 sp. nov. and Vibrio ZSDZ34 sp. nov., isolated from coastal seawater in Qingdao.</title>
        <authorList>
            <person name="Zhang P."/>
        </authorList>
    </citation>
    <scope>NUCLEOTIDE SEQUENCE</scope>
    <source>
        <strain evidence="1">ZSDZ34</strain>
    </source>
</reference>
<evidence type="ECO:0000313" key="2">
    <source>
        <dbReference type="Proteomes" id="UP001139488"/>
    </source>
</evidence>